<comment type="caution">
    <text evidence="2">The sequence shown here is derived from an EMBL/GenBank/DDBJ whole genome shotgun (WGS) entry which is preliminary data.</text>
</comment>
<evidence type="ECO:0000256" key="1">
    <source>
        <dbReference type="SAM" id="MobiDB-lite"/>
    </source>
</evidence>
<evidence type="ECO:0000313" key="2">
    <source>
        <dbReference type="EMBL" id="RKF64747.1"/>
    </source>
</evidence>
<feature type="compositionally biased region" description="Polar residues" evidence="1">
    <location>
        <begin position="17"/>
        <end position="31"/>
    </location>
</feature>
<dbReference type="AlphaFoldDB" id="A0A420I4W8"/>
<name>A0A420I4W8_9PEZI</name>
<dbReference type="EMBL" id="MCFK01001670">
    <property type="protein sequence ID" value="RKF64747.1"/>
    <property type="molecule type" value="Genomic_DNA"/>
</dbReference>
<organism evidence="2 3">
    <name type="scientific">Erysiphe neolycopersici</name>
    <dbReference type="NCBI Taxonomy" id="212602"/>
    <lineage>
        <taxon>Eukaryota</taxon>
        <taxon>Fungi</taxon>
        <taxon>Dikarya</taxon>
        <taxon>Ascomycota</taxon>
        <taxon>Pezizomycotina</taxon>
        <taxon>Leotiomycetes</taxon>
        <taxon>Erysiphales</taxon>
        <taxon>Erysiphaceae</taxon>
        <taxon>Erysiphe</taxon>
    </lineage>
</organism>
<evidence type="ECO:0000313" key="3">
    <source>
        <dbReference type="Proteomes" id="UP000286134"/>
    </source>
</evidence>
<keyword evidence="3" id="KW-1185">Reference proteome</keyword>
<feature type="region of interest" description="Disordered" evidence="1">
    <location>
        <begin position="17"/>
        <end position="43"/>
    </location>
</feature>
<sequence length="90" mass="9954">MPRDKRALTRMMANEIPSSPSTLESKNTDFSKTAPDLPEFSNRNHLDGRVSASLWQDKISSQFEIASHTTYPPATMLQVTNILCTGDAAN</sequence>
<reference evidence="2 3" key="1">
    <citation type="journal article" date="2018" name="BMC Genomics">
        <title>Comparative genome analyses reveal sequence features reflecting distinct modes of host-adaptation between dicot and monocot powdery mildew.</title>
        <authorList>
            <person name="Wu Y."/>
            <person name="Ma X."/>
            <person name="Pan Z."/>
            <person name="Kale S.D."/>
            <person name="Song Y."/>
            <person name="King H."/>
            <person name="Zhang Q."/>
            <person name="Presley C."/>
            <person name="Deng X."/>
            <person name="Wei C.I."/>
            <person name="Xiao S."/>
        </authorList>
    </citation>
    <scope>NUCLEOTIDE SEQUENCE [LARGE SCALE GENOMIC DNA]</scope>
    <source>
        <strain evidence="2">UMSG2</strain>
    </source>
</reference>
<gene>
    <name evidence="2" type="ORF">OnM2_016064</name>
</gene>
<protein>
    <submittedName>
        <fullName evidence="2">Uncharacterized protein</fullName>
    </submittedName>
</protein>
<proteinExistence type="predicted"/>
<dbReference type="Proteomes" id="UP000286134">
    <property type="component" value="Unassembled WGS sequence"/>
</dbReference>
<accession>A0A420I4W8</accession>